<keyword evidence="11 13" id="KW-0472">Membrane</keyword>
<dbReference type="OrthoDB" id="9803416at2"/>
<dbReference type="Pfam" id="PF01544">
    <property type="entry name" value="CorA"/>
    <property type="match status" value="1"/>
</dbReference>
<evidence type="ECO:0000256" key="13">
    <source>
        <dbReference type="SAM" id="Phobius"/>
    </source>
</evidence>
<evidence type="ECO:0000256" key="2">
    <source>
        <dbReference type="ARBA" id="ARBA00009765"/>
    </source>
</evidence>
<comment type="subcellular location">
    <subcellularLocation>
        <location evidence="1">Cell inner membrane</location>
        <topology evidence="1">Multi-pass membrane protein</topology>
    </subcellularLocation>
</comment>
<comment type="caution">
    <text evidence="14">The sequence shown here is derived from an EMBL/GenBank/DDBJ whole genome shotgun (WGS) entry which is preliminary data.</text>
</comment>
<dbReference type="EMBL" id="SRXW01000005">
    <property type="protein sequence ID" value="TGY87622.1"/>
    <property type="molecule type" value="Genomic_DNA"/>
</dbReference>
<dbReference type="Gene3D" id="1.20.58.340">
    <property type="entry name" value="Magnesium transport protein CorA, transmembrane region"/>
    <property type="match status" value="1"/>
</dbReference>
<sequence length="320" mass="35569">MLRILEPGSSRPREIEAHDPVPAATLWIDLLAPTPAEEDKVEALLGHDIPTREEMEEIEASSRLYRENGASVMTATLISVSEQRMPVEGPVTFVLSGERLVTVRYHEPRPFETYVKTIARKGAPKTGADVLVGLLETIVDRLADILEESGARLEEVSTTLFESRETMRSAQQSETYEALLTKIGVNSSRIGKAQQSLSSLHRLMGFVRLPEGAGESAGAVEDLRADLKSLIEHNAYLEGRISFLLDATLGFINTAQNKVMNLFSVLAVIFLPPTLVASIYGMNFEVMPELGWTFGYPWAVGLMVFFAVVPYLYFKHRNWL</sequence>
<dbReference type="Gene3D" id="3.30.460.20">
    <property type="entry name" value="CorA soluble domain-like"/>
    <property type="match status" value="1"/>
</dbReference>
<accession>A0A4S2GXX3</accession>
<keyword evidence="15" id="KW-1185">Reference proteome</keyword>
<evidence type="ECO:0000256" key="8">
    <source>
        <dbReference type="ARBA" id="ARBA00022842"/>
    </source>
</evidence>
<comment type="catalytic activity">
    <reaction evidence="12">
        <text>Mg(2+)(in) = Mg(2+)(out)</text>
        <dbReference type="Rhea" id="RHEA:29827"/>
        <dbReference type="ChEBI" id="CHEBI:18420"/>
    </reaction>
</comment>
<comment type="similarity">
    <text evidence="2">Belongs to the CorA metal ion transporter (MIT) (TC 1.A.35) family.</text>
</comment>
<keyword evidence="7 13" id="KW-0812">Transmembrane</keyword>
<evidence type="ECO:0000256" key="3">
    <source>
        <dbReference type="ARBA" id="ARBA00019439"/>
    </source>
</evidence>
<gene>
    <name evidence="14" type="ORF">E5163_14395</name>
</gene>
<keyword evidence="9 13" id="KW-1133">Transmembrane helix</keyword>
<dbReference type="InterPro" id="IPR045861">
    <property type="entry name" value="CorA_cytoplasmic_dom"/>
</dbReference>
<dbReference type="GO" id="GO:0005886">
    <property type="term" value="C:plasma membrane"/>
    <property type="evidence" value="ECO:0007669"/>
    <property type="project" value="UniProtKB-SubCell"/>
</dbReference>
<evidence type="ECO:0000256" key="10">
    <source>
        <dbReference type="ARBA" id="ARBA00023065"/>
    </source>
</evidence>
<dbReference type="InterPro" id="IPR002523">
    <property type="entry name" value="MgTranspt_CorA/ZnTranspt_ZntB"/>
</dbReference>
<dbReference type="InterPro" id="IPR050829">
    <property type="entry name" value="CorA_MIT"/>
</dbReference>
<dbReference type="Proteomes" id="UP000308054">
    <property type="component" value="Unassembled WGS sequence"/>
</dbReference>
<keyword evidence="5" id="KW-1003">Cell membrane</keyword>
<evidence type="ECO:0000256" key="9">
    <source>
        <dbReference type="ARBA" id="ARBA00022989"/>
    </source>
</evidence>
<evidence type="ECO:0000256" key="5">
    <source>
        <dbReference type="ARBA" id="ARBA00022475"/>
    </source>
</evidence>
<dbReference type="SUPFAM" id="SSF144083">
    <property type="entry name" value="Magnesium transport protein CorA, transmembrane region"/>
    <property type="match status" value="1"/>
</dbReference>
<keyword evidence="10" id="KW-0406">Ion transport</keyword>
<dbReference type="PANTHER" id="PTHR47685">
    <property type="entry name" value="MAGNESIUM TRANSPORT PROTEIN CORA"/>
    <property type="match status" value="1"/>
</dbReference>
<evidence type="ECO:0000256" key="12">
    <source>
        <dbReference type="ARBA" id="ARBA00034269"/>
    </source>
</evidence>
<protein>
    <recommendedName>
        <fullName evidence="3">Magnesium transport protein CorA</fullName>
    </recommendedName>
</protein>
<dbReference type="SUPFAM" id="SSF143865">
    <property type="entry name" value="CorA soluble domain-like"/>
    <property type="match status" value="1"/>
</dbReference>
<evidence type="ECO:0000256" key="6">
    <source>
        <dbReference type="ARBA" id="ARBA00022519"/>
    </source>
</evidence>
<evidence type="ECO:0000313" key="15">
    <source>
        <dbReference type="Proteomes" id="UP000308054"/>
    </source>
</evidence>
<keyword evidence="6" id="KW-0997">Cell inner membrane</keyword>
<feature type="transmembrane region" description="Helical" evidence="13">
    <location>
        <begin position="294"/>
        <end position="314"/>
    </location>
</feature>
<reference evidence="14 15" key="1">
    <citation type="journal article" date="2017" name="Int. J. Syst. Evol. Microbiol.">
        <title>Marinicauda algicola sp. nov., isolated from a marine red alga Rhodosorus marinus.</title>
        <authorList>
            <person name="Jeong S.E."/>
            <person name="Jeon S.H."/>
            <person name="Chun B.H."/>
            <person name="Kim D.W."/>
            <person name="Jeon C.O."/>
        </authorList>
    </citation>
    <scope>NUCLEOTIDE SEQUENCE [LARGE SCALE GENOMIC DNA]</scope>
    <source>
        <strain evidence="14 15">JCM 31718</strain>
    </source>
</reference>
<name>A0A4S2GXX3_9PROT</name>
<dbReference type="GO" id="GO:0015099">
    <property type="term" value="F:nickel cation transmembrane transporter activity"/>
    <property type="evidence" value="ECO:0007669"/>
    <property type="project" value="TreeGrafter"/>
</dbReference>
<evidence type="ECO:0000256" key="11">
    <source>
        <dbReference type="ARBA" id="ARBA00023136"/>
    </source>
</evidence>
<dbReference type="GO" id="GO:0015087">
    <property type="term" value="F:cobalt ion transmembrane transporter activity"/>
    <property type="evidence" value="ECO:0007669"/>
    <property type="project" value="TreeGrafter"/>
</dbReference>
<proteinExistence type="inferred from homology"/>
<evidence type="ECO:0000256" key="4">
    <source>
        <dbReference type="ARBA" id="ARBA00022448"/>
    </source>
</evidence>
<dbReference type="RefSeq" id="WP_135997224.1">
    <property type="nucleotide sequence ID" value="NZ_CP071057.1"/>
</dbReference>
<keyword evidence="8" id="KW-0460">Magnesium</keyword>
<feature type="transmembrane region" description="Helical" evidence="13">
    <location>
        <begin position="262"/>
        <end position="282"/>
    </location>
</feature>
<dbReference type="InterPro" id="IPR045863">
    <property type="entry name" value="CorA_TM1_TM2"/>
</dbReference>
<organism evidence="14 15">
    <name type="scientific">Marinicauda algicola</name>
    <dbReference type="NCBI Taxonomy" id="2029849"/>
    <lineage>
        <taxon>Bacteria</taxon>
        <taxon>Pseudomonadati</taxon>
        <taxon>Pseudomonadota</taxon>
        <taxon>Alphaproteobacteria</taxon>
        <taxon>Maricaulales</taxon>
        <taxon>Maricaulaceae</taxon>
        <taxon>Marinicauda</taxon>
    </lineage>
</organism>
<dbReference type="CDD" id="cd12837">
    <property type="entry name" value="EcCorA-like_u1"/>
    <property type="match status" value="1"/>
</dbReference>
<dbReference type="FunFam" id="1.20.58.340:FF:000001">
    <property type="entry name" value="Magnesium transport protein CorA"/>
    <property type="match status" value="1"/>
</dbReference>
<keyword evidence="4" id="KW-0813">Transport</keyword>
<dbReference type="PANTHER" id="PTHR47685:SF1">
    <property type="entry name" value="MAGNESIUM TRANSPORT PROTEIN CORA"/>
    <property type="match status" value="1"/>
</dbReference>
<dbReference type="GO" id="GO:0015095">
    <property type="term" value="F:magnesium ion transmembrane transporter activity"/>
    <property type="evidence" value="ECO:0007669"/>
    <property type="project" value="TreeGrafter"/>
</dbReference>
<dbReference type="AlphaFoldDB" id="A0A4S2GXX3"/>
<evidence type="ECO:0000313" key="14">
    <source>
        <dbReference type="EMBL" id="TGY87622.1"/>
    </source>
</evidence>
<evidence type="ECO:0000256" key="1">
    <source>
        <dbReference type="ARBA" id="ARBA00004429"/>
    </source>
</evidence>
<evidence type="ECO:0000256" key="7">
    <source>
        <dbReference type="ARBA" id="ARBA00022692"/>
    </source>
</evidence>